<evidence type="ECO:0000256" key="5">
    <source>
        <dbReference type="ARBA" id="ARBA00023136"/>
    </source>
</evidence>
<sequence length="355" mass="36902">MSRKTLIRLGIGLLFLVAIVAAGSRVLKMGDTFKALLALDPVYLAPILTMALLYYVLKALRWHYYLRVAGIHVALARSMAAYLAGQWFTFTPAGELMRVYLLGAGDRFALVAPTVVVQVVVDFASLAVVATLMVVVYPALAPVVLPVTVPLLVTLAMLAAPPLRRFASTWALARRLTEGRGRGLTEQFARLLDPWPITAGLLMGVPTVAAGALALYISGLALGLSEWPAFPVTGVYAMTQLVGGISPLPQGLGVAEGSGTLLLGYLGINPEDALAAMLLSRGAVLGFSVLLGLVAFLVLRLTVPELAHVPVGGMRDAGGKSPGTPEGAAADHGATPAAAPAVVLADAVVTTPADR</sequence>
<evidence type="ECO:0000256" key="1">
    <source>
        <dbReference type="ARBA" id="ARBA00004651"/>
    </source>
</evidence>
<feature type="transmembrane region" description="Helical" evidence="7">
    <location>
        <begin position="195"/>
        <end position="217"/>
    </location>
</feature>
<keyword evidence="3 7" id="KW-0812">Transmembrane</keyword>
<accession>A0A6J4IW11</accession>
<comment type="subcellular location">
    <subcellularLocation>
        <location evidence="1">Cell membrane</location>
        <topology evidence="1">Multi-pass membrane protein</topology>
    </subcellularLocation>
</comment>
<gene>
    <name evidence="8" type="ORF">AVDCRST_MAG77-2533</name>
</gene>
<evidence type="ECO:0000256" key="3">
    <source>
        <dbReference type="ARBA" id="ARBA00022692"/>
    </source>
</evidence>
<feature type="transmembrane region" description="Helical" evidence="7">
    <location>
        <begin position="139"/>
        <end position="160"/>
    </location>
</feature>
<evidence type="ECO:0000313" key="8">
    <source>
        <dbReference type="EMBL" id="CAA9260240.1"/>
    </source>
</evidence>
<name>A0A6J4IW11_9CHLR</name>
<evidence type="ECO:0000256" key="2">
    <source>
        <dbReference type="ARBA" id="ARBA00022475"/>
    </source>
</evidence>
<evidence type="ECO:0000256" key="7">
    <source>
        <dbReference type="SAM" id="Phobius"/>
    </source>
</evidence>
<protein>
    <recommendedName>
        <fullName evidence="9">Flippase-like domain-containing protein</fullName>
    </recommendedName>
</protein>
<dbReference type="InterPro" id="IPR022791">
    <property type="entry name" value="L-PG_synthase/AglD"/>
</dbReference>
<keyword evidence="4 7" id="KW-1133">Transmembrane helix</keyword>
<keyword evidence="2" id="KW-1003">Cell membrane</keyword>
<evidence type="ECO:0008006" key="9">
    <source>
        <dbReference type="Google" id="ProtNLM"/>
    </source>
</evidence>
<feature type="region of interest" description="Disordered" evidence="6">
    <location>
        <begin position="314"/>
        <end position="335"/>
    </location>
</feature>
<organism evidence="8">
    <name type="scientific">uncultured Chloroflexota bacterium</name>
    <dbReference type="NCBI Taxonomy" id="166587"/>
    <lineage>
        <taxon>Bacteria</taxon>
        <taxon>Bacillati</taxon>
        <taxon>Chloroflexota</taxon>
        <taxon>environmental samples</taxon>
    </lineage>
</organism>
<keyword evidence="5 7" id="KW-0472">Membrane</keyword>
<proteinExistence type="predicted"/>
<feature type="transmembrane region" description="Helical" evidence="7">
    <location>
        <begin position="64"/>
        <end position="88"/>
    </location>
</feature>
<dbReference type="PANTHER" id="PTHR39087">
    <property type="entry name" value="UPF0104 MEMBRANE PROTEIN MJ1595"/>
    <property type="match status" value="1"/>
</dbReference>
<feature type="transmembrane region" description="Helical" evidence="7">
    <location>
        <begin position="33"/>
        <end position="57"/>
    </location>
</feature>
<evidence type="ECO:0000256" key="6">
    <source>
        <dbReference type="SAM" id="MobiDB-lite"/>
    </source>
</evidence>
<evidence type="ECO:0000256" key="4">
    <source>
        <dbReference type="ARBA" id="ARBA00022989"/>
    </source>
</evidence>
<reference evidence="8" key="1">
    <citation type="submission" date="2020-02" db="EMBL/GenBank/DDBJ databases">
        <authorList>
            <person name="Meier V. D."/>
        </authorList>
    </citation>
    <scope>NUCLEOTIDE SEQUENCE</scope>
    <source>
        <strain evidence="8">AVDCRST_MAG77</strain>
    </source>
</reference>
<dbReference type="GO" id="GO:0005886">
    <property type="term" value="C:plasma membrane"/>
    <property type="evidence" value="ECO:0007669"/>
    <property type="project" value="UniProtKB-SubCell"/>
</dbReference>
<feature type="transmembrane region" description="Helical" evidence="7">
    <location>
        <begin position="273"/>
        <end position="299"/>
    </location>
</feature>
<dbReference type="Pfam" id="PF03706">
    <property type="entry name" value="LPG_synthase_TM"/>
    <property type="match status" value="1"/>
</dbReference>
<feature type="transmembrane region" description="Helical" evidence="7">
    <location>
        <begin position="108"/>
        <end position="132"/>
    </location>
</feature>
<dbReference type="PANTHER" id="PTHR39087:SF2">
    <property type="entry name" value="UPF0104 MEMBRANE PROTEIN MJ1595"/>
    <property type="match status" value="1"/>
</dbReference>
<dbReference type="AlphaFoldDB" id="A0A6J4IW11"/>
<dbReference type="EMBL" id="CADCTC010000153">
    <property type="protein sequence ID" value="CAA9260240.1"/>
    <property type="molecule type" value="Genomic_DNA"/>
</dbReference>